<evidence type="ECO:0000256" key="1">
    <source>
        <dbReference type="SAM" id="MobiDB-lite"/>
    </source>
</evidence>
<dbReference type="Proteomes" id="UP000030748">
    <property type="component" value="Unassembled WGS sequence"/>
</dbReference>
<proteinExistence type="predicted"/>
<dbReference type="STRING" id="4155.A0A022PUK4"/>
<organism evidence="2 3">
    <name type="scientific">Erythranthe guttata</name>
    <name type="common">Yellow monkey flower</name>
    <name type="synonym">Mimulus guttatus</name>
    <dbReference type="NCBI Taxonomy" id="4155"/>
    <lineage>
        <taxon>Eukaryota</taxon>
        <taxon>Viridiplantae</taxon>
        <taxon>Streptophyta</taxon>
        <taxon>Embryophyta</taxon>
        <taxon>Tracheophyta</taxon>
        <taxon>Spermatophyta</taxon>
        <taxon>Magnoliopsida</taxon>
        <taxon>eudicotyledons</taxon>
        <taxon>Gunneridae</taxon>
        <taxon>Pentapetalae</taxon>
        <taxon>asterids</taxon>
        <taxon>lamiids</taxon>
        <taxon>Lamiales</taxon>
        <taxon>Phrymaceae</taxon>
        <taxon>Erythranthe</taxon>
    </lineage>
</organism>
<feature type="compositionally biased region" description="Acidic residues" evidence="1">
    <location>
        <begin position="26"/>
        <end position="36"/>
    </location>
</feature>
<feature type="region of interest" description="Disordered" evidence="1">
    <location>
        <begin position="1"/>
        <end position="88"/>
    </location>
</feature>
<evidence type="ECO:0000313" key="3">
    <source>
        <dbReference type="Proteomes" id="UP000030748"/>
    </source>
</evidence>
<feature type="compositionally biased region" description="Basic and acidic residues" evidence="1">
    <location>
        <begin position="1"/>
        <end position="12"/>
    </location>
</feature>
<evidence type="ECO:0000313" key="2">
    <source>
        <dbReference type="EMBL" id="EYU18483.1"/>
    </source>
</evidence>
<name>A0A022PUK4_ERYGU</name>
<accession>A0A022PUK4</accession>
<feature type="non-terminal residue" evidence="2">
    <location>
        <position position="88"/>
    </location>
</feature>
<protein>
    <submittedName>
        <fullName evidence="2">Uncharacterized protein</fullName>
    </submittedName>
</protein>
<reference evidence="2 3" key="1">
    <citation type="journal article" date="2013" name="Proc. Natl. Acad. Sci. U.S.A.">
        <title>Fine-scale variation in meiotic recombination in Mimulus inferred from population shotgun sequencing.</title>
        <authorList>
            <person name="Hellsten U."/>
            <person name="Wright K.M."/>
            <person name="Jenkins J."/>
            <person name="Shu S."/>
            <person name="Yuan Y."/>
            <person name="Wessler S.R."/>
            <person name="Schmutz J."/>
            <person name="Willis J.H."/>
            <person name="Rokhsar D.S."/>
        </authorList>
    </citation>
    <scope>NUCLEOTIDE SEQUENCE [LARGE SCALE GENOMIC DNA]</scope>
    <source>
        <strain evidence="3">cv. DUN x IM62</strain>
    </source>
</reference>
<sequence>MTEEGSEREKRGLSSMDSMESRWVYQDEEGSEIDNDGDGRGSGGEESPLRDSDDEDNAEQRLIRTGPRIDSFDVEALEVPGAQRNDFE</sequence>
<gene>
    <name evidence="2" type="ORF">MIMGU_mgv1a0012781mg</name>
</gene>
<dbReference type="AlphaFoldDB" id="A0A022PUK4"/>
<dbReference type="EMBL" id="KI632331">
    <property type="protein sequence ID" value="EYU18483.1"/>
    <property type="molecule type" value="Genomic_DNA"/>
</dbReference>
<keyword evidence="3" id="KW-1185">Reference proteome</keyword>